<keyword evidence="2" id="KW-0378">Hydrolase</keyword>
<evidence type="ECO:0000313" key="3">
    <source>
        <dbReference type="Proteomes" id="UP000077096"/>
    </source>
</evidence>
<dbReference type="PANTHER" id="PTHR46504">
    <property type="entry name" value="TRNASE Z TRZ1"/>
    <property type="match status" value="1"/>
</dbReference>
<organism evidence="1 3">
    <name type="scientific">Fervidobacterium pennivorans</name>
    <dbReference type="NCBI Taxonomy" id="93466"/>
    <lineage>
        <taxon>Bacteria</taxon>
        <taxon>Thermotogati</taxon>
        <taxon>Thermotogota</taxon>
        <taxon>Thermotogae</taxon>
        <taxon>Thermotogales</taxon>
        <taxon>Fervidobacteriaceae</taxon>
        <taxon>Fervidobacterium</taxon>
    </lineage>
</organism>
<dbReference type="AlphaFoldDB" id="A0A172T0Z7"/>
<dbReference type="Gene3D" id="3.60.15.10">
    <property type="entry name" value="Ribonuclease Z/Hydroxyacylglutathione hydrolase-like"/>
    <property type="match status" value="1"/>
</dbReference>
<reference evidence="1 3" key="1">
    <citation type="submission" date="2014-08" db="EMBL/GenBank/DDBJ databases">
        <title>Fervidobacterium pennivorans DYC genome.</title>
        <authorList>
            <person name="Wushke S."/>
        </authorList>
    </citation>
    <scope>NUCLEOTIDE SEQUENCE [LARGE SCALE GENOMIC DNA]</scope>
    <source>
        <strain evidence="1 3">DYC</strain>
    </source>
</reference>
<accession>A0A172T0Z7</accession>
<dbReference type="OrthoDB" id="9800940at2"/>
<dbReference type="SUPFAM" id="SSF56281">
    <property type="entry name" value="Metallo-hydrolase/oxidoreductase"/>
    <property type="match status" value="1"/>
</dbReference>
<evidence type="ECO:0000313" key="2">
    <source>
        <dbReference type="EMBL" id="HGQ77072.1"/>
    </source>
</evidence>
<dbReference type="Proteomes" id="UP000077096">
    <property type="component" value="Chromosome"/>
</dbReference>
<dbReference type="KEGG" id="fng:JM64_00280"/>
<proteinExistence type="predicted"/>
<dbReference type="GO" id="GO:0016787">
    <property type="term" value="F:hydrolase activity"/>
    <property type="evidence" value="ECO:0007669"/>
    <property type="project" value="UniProtKB-KW"/>
</dbReference>
<evidence type="ECO:0000313" key="1">
    <source>
        <dbReference type="EMBL" id="ANE40634.1"/>
    </source>
</evidence>
<reference evidence="2" key="2">
    <citation type="journal article" date="2020" name="mSystems">
        <title>Genome- and Community-Level Interaction Insights into Carbon Utilization and Element Cycling Functions of Hydrothermarchaeota in Hydrothermal Sediment.</title>
        <authorList>
            <person name="Zhou Z."/>
            <person name="Liu Y."/>
            <person name="Xu W."/>
            <person name="Pan J."/>
            <person name="Luo Z.H."/>
            <person name="Li M."/>
        </authorList>
    </citation>
    <scope>NUCLEOTIDE SEQUENCE [LARGE SCALE GENOMIC DNA]</scope>
    <source>
        <strain evidence="2">SpSt-640</strain>
    </source>
</reference>
<sequence length="278" mass="32469">MNIIAFSKALYSTWIYYSPERILFDAGEGVATMLTNKIYAVRHVFLTHGHVDHIAGLWSIINTRNNAMGDREKPLTVYYPSGNKGIELYADFLRKANSELRFKLDFVPLKDGEKVFLRNSTTTNRYIKPFSVVHTYSETAFGYHLIEVRRRLKEEYRNLPKEEITRLVKSYGSESVTETYEKKILTISGDTILLKKEDVADTEILFHECTFLKKEDRKFNNHASLDEVIELVQDANVQTLILYHISSRYIRSIEKVIRKMQIPGTKILYVHPERVFEF</sequence>
<dbReference type="EMBL" id="CP011393">
    <property type="protein sequence ID" value="ANE40634.1"/>
    <property type="molecule type" value="Genomic_DNA"/>
</dbReference>
<dbReference type="EMBL" id="DTBH01000088">
    <property type="protein sequence ID" value="HGQ77072.1"/>
    <property type="molecule type" value="Genomic_DNA"/>
</dbReference>
<dbReference type="PATRIC" id="fig|93466.3.peg.53"/>
<gene>
    <name evidence="2" type="ORF">ENU12_03980</name>
    <name evidence="1" type="ORF">JM64_00280</name>
</gene>
<dbReference type="InterPro" id="IPR036866">
    <property type="entry name" value="RibonucZ/Hydroxyglut_hydro"/>
</dbReference>
<protein>
    <submittedName>
        <fullName evidence="1">Beta-lactamase</fullName>
    </submittedName>
    <submittedName>
        <fullName evidence="2">MBL fold metallo-hydrolase</fullName>
    </submittedName>
</protein>
<dbReference type="PANTHER" id="PTHR46504:SF2">
    <property type="entry name" value="TRNASE Z TRZ1"/>
    <property type="match status" value="1"/>
</dbReference>
<dbReference type="Pfam" id="PF23023">
    <property type="entry name" value="Anti-Pycsar_Apyc1"/>
    <property type="match status" value="1"/>
</dbReference>
<name>A0A172T0Z7_FERPE</name>